<feature type="compositionally biased region" description="Basic and acidic residues" evidence="1">
    <location>
        <begin position="574"/>
        <end position="592"/>
    </location>
</feature>
<dbReference type="AlphaFoldDB" id="A0A183IF05"/>
<feature type="compositionally biased region" description="Low complexity" evidence="1">
    <location>
        <begin position="299"/>
        <end position="313"/>
    </location>
</feature>
<feature type="region of interest" description="Disordered" evidence="1">
    <location>
        <begin position="128"/>
        <end position="636"/>
    </location>
</feature>
<feature type="compositionally biased region" description="Basic and acidic residues" evidence="1">
    <location>
        <begin position="141"/>
        <end position="161"/>
    </location>
</feature>
<feature type="chain" id="PRO_5043140040" evidence="2">
    <location>
        <begin position="26"/>
        <end position="636"/>
    </location>
</feature>
<evidence type="ECO:0000256" key="1">
    <source>
        <dbReference type="SAM" id="MobiDB-lite"/>
    </source>
</evidence>
<gene>
    <name evidence="3" type="ORF">SBAD_LOCUS2199</name>
</gene>
<reference evidence="3 4" key="2">
    <citation type="submission" date="2018-11" db="EMBL/GenBank/DDBJ databases">
        <authorList>
            <consortium name="Pathogen Informatics"/>
        </authorList>
    </citation>
    <scope>NUCLEOTIDE SEQUENCE [LARGE SCALE GENOMIC DNA]</scope>
</reference>
<proteinExistence type="predicted"/>
<accession>A0A183IF05</accession>
<evidence type="ECO:0000256" key="2">
    <source>
        <dbReference type="SAM" id="SignalP"/>
    </source>
</evidence>
<feature type="compositionally biased region" description="Basic and acidic residues" evidence="1">
    <location>
        <begin position="618"/>
        <end position="636"/>
    </location>
</feature>
<feature type="compositionally biased region" description="Basic and acidic residues" evidence="1">
    <location>
        <begin position="245"/>
        <end position="255"/>
    </location>
</feature>
<evidence type="ECO:0000313" key="3">
    <source>
        <dbReference type="EMBL" id="VDO96871.1"/>
    </source>
</evidence>
<feature type="compositionally biased region" description="Basic and acidic residues" evidence="1">
    <location>
        <begin position="340"/>
        <end position="350"/>
    </location>
</feature>
<dbReference type="WBParaSite" id="SBAD_0000230201-mRNA-1">
    <property type="protein sequence ID" value="SBAD_0000230201-mRNA-1"/>
    <property type="gene ID" value="SBAD_0000230201"/>
</dbReference>
<feature type="compositionally biased region" description="Basic and acidic residues" evidence="1">
    <location>
        <begin position="407"/>
        <end position="420"/>
    </location>
</feature>
<dbReference type="EMBL" id="UZAM01007125">
    <property type="protein sequence ID" value="VDO96871.1"/>
    <property type="molecule type" value="Genomic_DNA"/>
</dbReference>
<feature type="compositionally biased region" description="Basic residues" evidence="1">
    <location>
        <begin position="222"/>
        <end position="237"/>
    </location>
</feature>
<feature type="compositionally biased region" description="Low complexity" evidence="1">
    <location>
        <begin position="397"/>
        <end position="406"/>
    </location>
</feature>
<feature type="compositionally biased region" description="Basic and acidic residues" evidence="1">
    <location>
        <begin position="174"/>
        <end position="200"/>
    </location>
</feature>
<feature type="signal peptide" evidence="2">
    <location>
        <begin position="1"/>
        <end position="25"/>
    </location>
</feature>
<feature type="compositionally biased region" description="Basic residues" evidence="1">
    <location>
        <begin position="421"/>
        <end position="435"/>
    </location>
</feature>
<dbReference type="Proteomes" id="UP000270296">
    <property type="component" value="Unassembled WGS sequence"/>
</dbReference>
<evidence type="ECO:0000313" key="5">
    <source>
        <dbReference type="WBParaSite" id="SBAD_0000230201-mRNA-1"/>
    </source>
</evidence>
<feature type="compositionally biased region" description="Basic and acidic residues" evidence="1">
    <location>
        <begin position="436"/>
        <end position="454"/>
    </location>
</feature>
<protein>
    <submittedName>
        <fullName evidence="5">Rib_recp_KP_reg domain-containing protein</fullName>
    </submittedName>
</protein>
<name>A0A183IF05_9BILA</name>
<reference evidence="5" key="1">
    <citation type="submission" date="2016-06" db="UniProtKB">
        <authorList>
            <consortium name="WormBaseParasite"/>
        </authorList>
    </citation>
    <scope>IDENTIFICATION</scope>
</reference>
<keyword evidence="2" id="KW-0732">Signal</keyword>
<feature type="compositionally biased region" description="Basic and acidic residues" evidence="1">
    <location>
        <begin position="272"/>
        <end position="298"/>
    </location>
</feature>
<sequence length="636" mass="71997">MWLFIIILLIIILLWFYHNQQLSEGKPGIPAIQMLLDAIGETSIQQRPKHGEKAVREAQKMEEPEKLVTNKIPSRDQLKAKLEPRKEKKQKVRQVFKRATSPVKALKKERKEVEAKVSTSGRIKSEIETSDVTASQRNKLKTKEVSVQKKAEPKMRSEVGMKRRLVKKLKRKEKKEMPEHLIQRPSEKVDKKKVLEEKQAEVSLSTARASAPAETASQRLPDRKKKLLKIKSLKKSLKAQLSKKTASDRLSKSEKSSQPSLLAEKAPSALAKLEKIKKEKHEEKKKHEERTKSEKEQKSAAALAAAKAPSQTSLVGKESAEHKKKLVKIKSFKKHISKKHIPDHVAKSETKPGTNGQHLLSAKPTPSMPEKLEKIKKEKHVEKDQLQREMAARDSKSATASATAEASYRKALAEKSETREHKKLMKMKSFKKSFKKQLDKRTGSYDVAKAEKRSQQSSLAKMTPSTPAKFGKIIKDKTKHNGDVELSSKKNHKNHTAPAKREEKETPNVLEGSKQQERQELQRQSMFKGQNGGLPKTEVHDNAAAKTESEENVQDVGKVVTSRKENGRSSVGPPRKEHVKMIPVRRLIESIAKRQPKSNSSQAEGKDDKLANQNEDLGNVKDELQKILKGEERRRN</sequence>
<feature type="compositionally biased region" description="Basic residues" evidence="1">
    <location>
        <begin position="162"/>
        <end position="173"/>
    </location>
</feature>
<feature type="compositionally biased region" description="Basic residues" evidence="1">
    <location>
        <begin position="322"/>
        <end position="339"/>
    </location>
</feature>
<keyword evidence="4" id="KW-1185">Reference proteome</keyword>
<organism evidence="5">
    <name type="scientific">Soboliphyme baturini</name>
    <dbReference type="NCBI Taxonomy" id="241478"/>
    <lineage>
        <taxon>Eukaryota</taxon>
        <taxon>Metazoa</taxon>
        <taxon>Ecdysozoa</taxon>
        <taxon>Nematoda</taxon>
        <taxon>Enoplea</taxon>
        <taxon>Dorylaimia</taxon>
        <taxon>Dioctophymatida</taxon>
        <taxon>Dioctophymatoidea</taxon>
        <taxon>Soboliphymatidae</taxon>
        <taxon>Soboliphyme</taxon>
    </lineage>
</organism>
<evidence type="ECO:0000313" key="4">
    <source>
        <dbReference type="Proteomes" id="UP000270296"/>
    </source>
</evidence>
<feature type="compositionally biased region" description="Polar residues" evidence="1">
    <location>
        <begin position="455"/>
        <end position="466"/>
    </location>
</feature>
<feature type="compositionally biased region" description="Basic and acidic residues" evidence="1">
    <location>
        <begin position="370"/>
        <end position="396"/>
    </location>
</feature>
<feature type="compositionally biased region" description="Basic and acidic residues" evidence="1">
    <location>
        <begin position="473"/>
        <end position="488"/>
    </location>
</feature>
<feature type="compositionally biased region" description="Basic and acidic residues" evidence="1">
    <location>
        <begin position="537"/>
        <end position="549"/>
    </location>
</feature>